<gene>
    <name evidence="2" type="ORF">AMTR_s00024p00050530</name>
</gene>
<evidence type="ECO:0000313" key="3">
    <source>
        <dbReference type="Proteomes" id="UP000017836"/>
    </source>
</evidence>
<dbReference type="Proteomes" id="UP000017836">
    <property type="component" value="Unassembled WGS sequence"/>
</dbReference>
<reference evidence="3" key="1">
    <citation type="journal article" date="2013" name="Science">
        <title>The Amborella genome and the evolution of flowering plants.</title>
        <authorList>
            <consortium name="Amborella Genome Project"/>
        </authorList>
    </citation>
    <scope>NUCLEOTIDE SEQUENCE [LARGE SCALE GENOMIC DNA]</scope>
</reference>
<keyword evidence="1" id="KW-1133">Transmembrane helix</keyword>
<dbReference type="HOGENOM" id="CLU_1909480_0_0_1"/>
<feature type="transmembrane region" description="Helical" evidence="1">
    <location>
        <begin position="48"/>
        <end position="68"/>
    </location>
</feature>
<feature type="transmembrane region" description="Helical" evidence="1">
    <location>
        <begin position="89"/>
        <end position="115"/>
    </location>
</feature>
<organism evidence="2 3">
    <name type="scientific">Amborella trichopoda</name>
    <dbReference type="NCBI Taxonomy" id="13333"/>
    <lineage>
        <taxon>Eukaryota</taxon>
        <taxon>Viridiplantae</taxon>
        <taxon>Streptophyta</taxon>
        <taxon>Embryophyta</taxon>
        <taxon>Tracheophyta</taxon>
        <taxon>Spermatophyta</taxon>
        <taxon>Magnoliopsida</taxon>
        <taxon>Amborellales</taxon>
        <taxon>Amborellaceae</taxon>
        <taxon>Amborella</taxon>
    </lineage>
</organism>
<keyword evidence="3" id="KW-1185">Reference proteome</keyword>
<name>W1PTI7_AMBTC</name>
<protein>
    <submittedName>
        <fullName evidence="2">Uncharacterized protein</fullName>
    </submittedName>
</protein>
<accession>W1PTI7</accession>
<dbReference type="Gramene" id="ERN11021">
    <property type="protein sequence ID" value="ERN11021"/>
    <property type="gene ID" value="AMTR_s00024p00050530"/>
</dbReference>
<proteinExistence type="predicted"/>
<dbReference type="AlphaFoldDB" id="W1PTI7"/>
<dbReference type="EMBL" id="KI392710">
    <property type="protein sequence ID" value="ERN11021.1"/>
    <property type="molecule type" value="Genomic_DNA"/>
</dbReference>
<keyword evidence="1" id="KW-0472">Membrane</keyword>
<keyword evidence="1" id="KW-0812">Transmembrane</keyword>
<evidence type="ECO:0000256" key="1">
    <source>
        <dbReference type="SAM" id="Phobius"/>
    </source>
</evidence>
<evidence type="ECO:0000313" key="2">
    <source>
        <dbReference type="EMBL" id="ERN11021.1"/>
    </source>
</evidence>
<sequence length="133" mass="13801">MPTQELVTLVVALLSGNSIDFLEAIGALLVVMPNAANPRVGDPGHGVVVWQFNRVPAAILIMMANLVAPRVGNPSHGISDSSIDFLEAIGALLAMTPNIATTGVSVAILILAGLLNSSNLVAYYGVFLLGLWP</sequence>